<dbReference type="Pfam" id="PF07885">
    <property type="entry name" value="Ion_trans_2"/>
    <property type="match status" value="2"/>
</dbReference>
<feature type="domain" description="Potassium channel" evidence="11">
    <location>
        <begin position="195"/>
        <end position="261"/>
    </location>
</feature>
<keyword evidence="2 8" id="KW-0813">Transport</keyword>
<dbReference type="GO" id="GO:0005886">
    <property type="term" value="C:plasma membrane"/>
    <property type="evidence" value="ECO:0007669"/>
    <property type="project" value="TreeGrafter"/>
</dbReference>
<dbReference type="PANTHER" id="PTHR11003:SF342">
    <property type="entry name" value="OUTWARD-RECTIFIER POTASSIUM CHANNEL TOK1"/>
    <property type="match status" value="1"/>
</dbReference>
<keyword evidence="7 8" id="KW-0407">Ion channel</keyword>
<dbReference type="GO" id="GO:0015271">
    <property type="term" value="F:outward rectifier potassium channel activity"/>
    <property type="evidence" value="ECO:0007669"/>
    <property type="project" value="TreeGrafter"/>
</dbReference>
<sequence>MTVSNPTSSKVDNDPQDWWFASTAIPLIAATTAPFANVMSIVALVMPWRSTLDFHQTTKDDLPMQILYDDPPWSLALNATSLVCGVAGNIFLLCNFTQAVRYIIALPLSIILWYMAMAVLIAITSAMHIYVPPTFPYQIYTQAYWFAVIAAALYFLLATMLTVNMWGYLLGHYPQSFTLTDSQRTLILQTTALGVWLVVGAAIFQKLIGLNFADALYFSDITILTLGFGDITATTPVARGIIFPYAVIGIIMLGLVVGSLNRSFHEVQYHNVIRKRMEDKRQRILHSLSSAENNDSGVKSNPDIPPEASNPHRRTRDCGRTFVTILSTALCHRLVGKPSVITVKTERDRFNAMRTIQRDTARFHRWYRLTLSLIAFGLVWTCGAAVFSTLEDDLSYFSALYFNFVCLLSVGYGDITPATNAGKSFFVLWSLMAVPTMTTLISEMSDTIIAAFQRLTNLFAKWTILPQHGREYVERRDVPPRSLVSIPPILNFLRVGEGFNPRSLHATSLDEESVRETTPSSVNAPSRFEETSAFDLAHKLAVLIRQVGNDVVKGGREQYNYKEWVEFSQIIRATNPDPDPVVVDGKDEYGVLICDWIGKNSPMLTGQSEPEWVLERLCESQARYMDVLSSKYSRQGNRSSGCKDGCSTTTEESPELSYA</sequence>
<proteinExistence type="inferred from homology"/>
<accession>A0AAD4CIH1</accession>
<feature type="region of interest" description="Disordered" evidence="9">
    <location>
        <begin position="633"/>
        <end position="659"/>
    </location>
</feature>
<keyword evidence="5 8" id="KW-0406">Ion transport</keyword>
<evidence type="ECO:0000256" key="4">
    <source>
        <dbReference type="ARBA" id="ARBA00022989"/>
    </source>
</evidence>
<evidence type="ECO:0000256" key="9">
    <source>
        <dbReference type="SAM" id="MobiDB-lite"/>
    </source>
</evidence>
<evidence type="ECO:0000259" key="11">
    <source>
        <dbReference type="Pfam" id="PF07885"/>
    </source>
</evidence>
<dbReference type="InterPro" id="IPR013099">
    <property type="entry name" value="K_chnl_dom"/>
</dbReference>
<protein>
    <submittedName>
        <fullName evidence="12">Potassium channel</fullName>
    </submittedName>
</protein>
<feature type="region of interest" description="Disordered" evidence="9">
    <location>
        <begin position="292"/>
        <end position="315"/>
    </location>
</feature>
<feature type="transmembrane region" description="Helical" evidence="10">
    <location>
        <begin position="366"/>
        <end position="388"/>
    </location>
</feature>
<evidence type="ECO:0000256" key="3">
    <source>
        <dbReference type="ARBA" id="ARBA00022692"/>
    </source>
</evidence>
<gene>
    <name evidence="12" type="primary">TOK1_2</name>
    <name evidence="12" type="ORF">FE257_010433</name>
</gene>
<dbReference type="Proteomes" id="UP001194746">
    <property type="component" value="Unassembled WGS sequence"/>
</dbReference>
<feature type="transmembrane region" description="Helical" evidence="10">
    <location>
        <begin position="110"/>
        <end position="131"/>
    </location>
</feature>
<evidence type="ECO:0000256" key="1">
    <source>
        <dbReference type="ARBA" id="ARBA00004141"/>
    </source>
</evidence>
<keyword evidence="4 10" id="KW-1133">Transmembrane helix</keyword>
<feature type="compositionally biased region" description="Polar residues" evidence="9">
    <location>
        <begin position="633"/>
        <end position="651"/>
    </location>
</feature>
<comment type="similarity">
    <text evidence="8">Belongs to the two pore domain potassium channel (TC 1.A.1.8) family.</text>
</comment>
<keyword evidence="13" id="KW-1185">Reference proteome</keyword>
<evidence type="ECO:0000313" key="13">
    <source>
        <dbReference type="Proteomes" id="UP001194746"/>
    </source>
</evidence>
<reference evidence="12" key="1">
    <citation type="journal article" date="2019" name="Beilstein J. Org. Chem.">
        <title>Nanangenines: drimane sesquiterpenoids as the dominant metabolite cohort of a novel Australian fungus, Aspergillus nanangensis.</title>
        <authorList>
            <person name="Lacey H.J."/>
            <person name="Gilchrist C.L.M."/>
            <person name="Crombie A."/>
            <person name="Kalaitzis J.A."/>
            <person name="Vuong D."/>
            <person name="Rutledge P.J."/>
            <person name="Turner P."/>
            <person name="Pitt J.I."/>
            <person name="Lacey E."/>
            <person name="Chooi Y.H."/>
            <person name="Piggott A.M."/>
        </authorList>
    </citation>
    <scope>NUCLEOTIDE SEQUENCE</scope>
    <source>
        <strain evidence="12">MST-FP2251</strain>
    </source>
</reference>
<dbReference type="InterPro" id="IPR003280">
    <property type="entry name" value="2pore_dom_K_chnl"/>
</dbReference>
<evidence type="ECO:0000256" key="6">
    <source>
        <dbReference type="ARBA" id="ARBA00023136"/>
    </source>
</evidence>
<dbReference type="GO" id="GO:0022841">
    <property type="term" value="F:potassium ion leak channel activity"/>
    <property type="evidence" value="ECO:0007669"/>
    <property type="project" value="TreeGrafter"/>
</dbReference>
<evidence type="ECO:0000256" key="2">
    <source>
        <dbReference type="ARBA" id="ARBA00022448"/>
    </source>
</evidence>
<name>A0AAD4CIH1_ASPNN</name>
<feature type="transmembrane region" description="Helical" evidence="10">
    <location>
        <begin position="186"/>
        <end position="204"/>
    </location>
</feature>
<feature type="transmembrane region" description="Helical" evidence="10">
    <location>
        <begin position="20"/>
        <end position="46"/>
    </location>
</feature>
<feature type="transmembrane region" description="Helical" evidence="10">
    <location>
        <begin position="394"/>
        <end position="413"/>
    </location>
</feature>
<feature type="transmembrane region" description="Helical" evidence="10">
    <location>
        <begin position="82"/>
        <end position="104"/>
    </location>
</feature>
<dbReference type="PANTHER" id="PTHR11003">
    <property type="entry name" value="POTASSIUM CHANNEL, SUBFAMILY K"/>
    <property type="match status" value="1"/>
</dbReference>
<evidence type="ECO:0000256" key="8">
    <source>
        <dbReference type="RuleBase" id="RU003857"/>
    </source>
</evidence>
<feature type="domain" description="Potassium channel" evidence="11">
    <location>
        <begin position="378"/>
        <end position="448"/>
    </location>
</feature>
<dbReference type="SUPFAM" id="SSF81324">
    <property type="entry name" value="Voltage-gated potassium channels"/>
    <property type="match status" value="2"/>
</dbReference>
<reference evidence="12" key="2">
    <citation type="submission" date="2020-02" db="EMBL/GenBank/DDBJ databases">
        <authorList>
            <person name="Gilchrist C.L.M."/>
            <person name="Chooi Y.-H."/>
        </authorList>
    </citation>
    <scope>NUCLEOTIDE SEQUENCE</scope>
    <source>
        <strain evidence="12">MST-FP2251</strain>
    </source>
</reference>
<feature type="transmembrane region" description="Helical" evidence="10">
    <location>
        <begin position="425"/>
        <end position="442"/>
    </location>
</feature>
<dbReference type="EMBL" id="VCAU01000065">
    <property type="protein sequence ID" value="KAF9887179.1"/>
    <property type="molecule type" value="Genomic_DNA"/>
</dbReference>
<dbReference type="PRINTS" id="PR01333">
    <property type="entry name" value="2POREKCHANEL"/>
</dbReference>
<organism evidence="12 13">
    <name type="scientific">Aspergillus nanangensis</name>
    <dbReference type="NCBI Taxonomy" id="2582783"/>
    <lineage>
        <taxon>Eukaryota</taxon>
        <taxon>Fungi</taxon>
        <taxon>Dikarya</taxon>
        <taxon>Ascomycota</taxon>
        <taxon>Pezizomycotina</taxon>
        <taxon>Eurotiomycetes</taxon>
        <taxon>Eurotiomycetidae</taxon>
        <taxon>Eurotiales</taxon>
        <taxon>Aspergillaceae</taxon>
        <taxon>Aspergillus</taxon>
        <taxon>Aspergillus subgen. Circumdati</taxon>
    </lineage>
</organism>
<dbReference type="GO" id="GO:0030322">
    <property type="term" value="P:stabilization of membrane potential"/>
    <property type="evidence" value="ECO:0007669"/>
    <property type="project" value="TreeGrafter"/>
</dbReference>
<evidence type="ECO:0000256" key="10">
    <source>
        <dbReference type="SAM" id="Phobius"/>
    </source>
</evidence>
<dbReference type="FunFam" id="1.10.287.70:FF:000182">
    <property type="entry name" value="Outward-rectifier potassium channel TOK1"/>
    <property type="match status" value="1"/>
</dbReference>
<evidence type="ECO:0000256" key="5">
    <source>
        <dbReference type="ARBA" id="ARBA00023065"/>
    </source>
</evidence>
<feature type="transmembrane region" description="Helical" evidence="10">
    <location>
        <begin position="241"/>
        <end position="260"/>
    </location>
</feature>
<keyword evidence="3 8" id="KW-0812">Transmembrane</keyword>
<feature type="transmembrane region" description="Helical" evidence="10">
    <location>
        <begin position="143"/>
        <end position="166"/>
    </location>
</feature>
<comment type="caution">
    <text evidence="12">The sequence shown here is derived from an EMBL/GenBank/DDBJ whole genome shotgun (WGS) entry which is preliminary data.</text>
</comment>
<evidence type="ECO:0000256" key="7">
    <source>
        <dbReference type="ARBA" id="ARBA00023303"/>
    </source>
</evidence>
<evidence type="ECO:0000313" key="12">
    <source>
        <dbReference type="EMBL" id="KAF9887179.1"/>
    </source>
</evidence>
<comment type="subcellular location">
    <subcellularLocation>
        <location evidence="1">Membrane</location>
        <topology evidence="1">Multi-pass membrane protein</topology>
    </subcellularLocation>
</comment>
<keyword evidence="6 10" id="KW-0472">Membrane</keyword>
<dbReference type="Gene3D" id="1.10.287.70">
    <property type="match status" value="2"/>
</dbReference>
<dbReference type="AlphaFoldDB" id="A0AAD4CIH1"/>